<dbReference type="AlphaFoldDB" id="A0A9P8AP44"/>
<dbReference type="GeneID" id="66101753"/>
<dbReference type="RefSeq" id="XP_043036065.1">
    <property type="nucleotide sequence ID" value="XM_043179459.1"/>
</dbReference>
<protein>
    <recommendedName>
        <fullName evidence="3">F-box domain-containing protein</fullName>
    </recommendedName>
</protein>
<gene>
    <name evidence="1" type="ORF">BT62DRAFT_1079171</name>
</gene>
<dbReference type="OrthoDB" id="2919172at2759"/>
<organism evidence="1 2">
    <name type="scientific">Guyanagaster necrorhizus</name>
    <dbReference type="NCBI Taxonomy" id="856835"/>
    <lineage>
        <taxon>Eukaryota</taxon>
        <taxon>Fungi</taxon>
        <taxon>Dikarya</taxon>
        <taxon>Basidiomycota</taxon>
        <taxon>Agaricomycotina</taxon>
        <taxon>Agaricomycetes</taxon>
        <taxon>Agaricomycetidae</taxon>
        <taxon>Agaricales</taxon>
        <taxon>Marasmiineae</taxon>
        <taxon>Physalacriaceae</taxon>
        <taxon>Guyanagaster</taxon>
    </lineage>
</organism>
<evidence type="ECO:0008006" key="3">
    <source>
        <dbReference type="Google" id="ProtNLM"/>
    </source>
</evidence>
<name>A0A9P8AP44_9AGAR</name>
<evidence type="ECO:0000313" key="1">
    <source>
        <dbReference type="EMBL" id="KAG7442565.1"/>
    </source>
</evidence>
<reference evidence="1" key="1">
    <citation type="submission" date="2020-11" db="EMBL/GenBank/DDBJ databases">
        <title>Adaptations for nitrogen fixation in a non-lichenized fungal sporocarp promotes dispersal by wood-feeding termites.</title>
        <authorList>
            <consortium name="DOE Joint Genome Institute"/>
            <person name="Koch R.A."/>
            <person name="Yoon G."/>
            <person name="Arayal U."/>
            <person name="Lail K."/>
            <person name="Amirebrahimi M."/>
            <person name="Labutti K."/>
            <person name="Lipzen A."/>
            <person name="Riley R."/>
            <person name="Barry K."/>
            <person name="Henrissat B."/>
            <person name="Grigoriev I.V."/>
            <person name="Herr J.R."/>
            <person name="Aime M.C."/>
        </authorList>
    </citation>
    <scope>NUCLEOTIDE SEQUENCE</scope>
    <source>
        <strain evidence="1">MCA 3950</strain>
    </source>
</reference>
<comment type="caution">
    <text evidence="1">The sequence shown here is derived from an EMBL/GenBank/DDBJ whole genome shotgun (WGS) entry which is preliminary data.</text>
</comment>
<keyword evidence="2" id="KW-1185">Reference proteome</keyword>
<sequence length="489" mass="56072">MISSYDQDLHCLYLERSSLHELEKQLKEKMDVLDQQHARISEALRERRSIISPIQRLPSELLCKIFLATLEQTHSDTNPVIRNVASVGNSPWSVSGVSARWRSVALSFQQLWSSVNISITDDNFRDDTYSLCLCLQLNRSQTYPLSMSICVDRTKSTAENLPIQLITILSSSSARIRELSLDLPVILLSKLPALQLSLPLLEILTLLGSSDGDLVGYPRMRLFLFTPNLRSVEMIDIKNPQQNFDFPWNLLKQCKSEHSRGRYWANVSQPHHHLNLLRELKEVEECVLRIGRASADIEFRQNFPLVCSRVRVLELSSWISDYDVFNFVSIFQQDSQAAGTFASTCRLIHRSQPSITVLQFDYGVVLTADLLNLFRSTPTLEDVRITSSDVFTPEVLEELTVDHTSSKDVILPRLRHLFIGGRSFTGTELMGMVWSRWNIGQSHRVERLQTLKLYFRERWYAEAIESFMLEEFEGCVMEGFSFGICCVLP</sequence>
<dbReference type="EMBL" id="MU250550">
    <property type="protein sequence ID" value="KAG7442565.1"/>
    <property type="molecule type" value="Genomic_DNA"/>
</dbReference>
<accession>A0A9P8AP44</accession>
<proteinExistence type="predicted"/>
<evidence type="ECO:0000313" key="2">
    <source>
        <dbReference type="Proteomes" id="UP000812287"/>
    </source>
</evidence>
<dbReference type="Proteomes" id="UP000812287">
    <property type="component" value="Unassembled WGS sequence"/>
</dbReference>